<feature type="region of interest" description="Disordered" evidence="1">
    <location>
        <begin position="1"/>
        <end position="124"/>
    </location>
</feature>
<reference evidence="2 3" key="1">
    <citation type="submission" date="2017-09" db="EMBL/GenBank/DDBJ databases">
        <title>Genome sequencing of Besnoitia besnoiti strain Bb-Ger1.</title>
        <authorList>
            <person name="Schares G."/>
            <person name="Venepally P."/>
            <person name="Lorenzi H.A."/>
        </authorList>
    </citation>
    <scope>NUCLEOTIDE SEQUENCE [LARGE SCALE GENOMIC DNA]</scope>
    <source>
        <strain evidence="2 3">Bb-Ger1</strain>
    </source>
</reference>
<feature type="region of interest" description="Disordered" evidence="1">
    <location>
        <begin position="293"/>
        <end position="315"/>
    </location>
</feature>
<dbReference type="KEGG" id="bbes:BESB_007900"/>
<evidence type="ECO:0000313" key="3">
    <source>
        <dbReference type="Proteomes" id="UP000224006"/>
    </source>
</evidence>
<feature type="compositionally biased region" description="Low complexity" evidence="1">
    <location>
        <begin position="60"/>
        <end position="111"/>
    </location>
</feature>
<dbReference type="VEuPathDB" id="ToxoDB:BESB_007900"/>
<dbReference type="RefSeq" id="XP_029222457.1">
    <property type="nucleotide sequence ID" value="XM_029359544.1"/>
</dbReference>
<dbReference type="GeneID" id="40305852"/>
<feature type="compositionally biased region" description="Low complexity" evidence="1">
    <location>
        <begin position="1"/>
        <end position="10"/>
    </location>
</feature>
<dbReference type="SUPFAM" id="SSF54534">
    <property type="entry name" value="FKBP-like"/>
    <property type="match status" value="1"/>
</dbReference>
<organism evidence="2 3">
    <name type="scientific">Besnoitia besnoiti</name>
    <name type="common">Apicomplexan protozoan</name>
    <dbReference type="NCBI Taxonomy" id="94643"/>
    <lineage>
        <taxon>Eukaryota</taxon>
        <taxon>Sar</taxon>
        <taxon>Alveolata</taxon>
        <taxon>Apicomplexa</taxon>
        <taxon>Conoidasida</taxon>
        <taxon>Coccidia</taxon>
        <taxon>Eucoccidiorida</taxon>
        <taxon>Eimeriorina</taxon>
        <taxon>Sarcocystidae</taxon>
        <taxon>Besnoitia</taxon>
    </lineage>
</organism>
<dbReference type="EMBL" id="NWUJ01000001">
    <property type="protein sequence ID" value="PFH38448.1"/>
    <property type="molecule type" value="Genomic_DNA"/>
</dbReference>
<dbReference type="InterPro" id="IPR046357">
    <property type="entry name" value="PPIase_dom_sf"/>
</dbReference>
<comment type="caution">
    <text evidence="2">The sequence shown here is derived from an EMBL/GenBank/DDBJ whole genome shotgun (WGS) entry which is preliminary data.</text>
</comment>
<name>A0A2A9MIT1_BESBE</name>
<feature type="compositionally biased region" description="Pro residues" evidence="1">
    <location>
        <begin position="112"/>
        <end position="123"/>
    </location>
</feature>
<dbReference type="GO" id="GO:0003755">
    <property type="term" value="F:peptidyl-prolyl cis-trans isomerase activity"/>
    <property type="evidence" value="ECO:0007669"/>
    <property type="project" value="InterPro"/>
</dbReference>
<accession>A0A2A9MIT1</accession>
<dbReference type="AlphaFoldDB" id="A0A2A9MIT1"/>
<gene>
    <name evidence="2" type="ORF">BESB_007900</name>
</gene>
<feature type="compositionally biased region" description="Basic and acidic residues" evidence="1">
    <location>
        <begin position="428"/>
        <end position="439"/>
    </location>
</feature>
<proteinExistence type="predicted"/>
<dbReference type="Proteomes" id="UP000224006">
    <property type="component" value="Chromosome I"/>
</dbReference>
<evidence type="ECO:0000256" key="1">
    <source>
        <dbReference type="SAM" id="MobiDB-lite"/>
    </source>
</evidence>
<evidence type="ECO:0000313" key="2">
    <source>
        <dbReference type="EMBL" id="PFH38448.1"/>
    </source>
</evidence>
<sequence length="642" mass="71883">MTHSPLRSPVRPSPPHSVSAESPSRVSAHFVSITHPGLSKPTVARGSTWRTPDLLPPSSPFHRSPRFSSASSATFDASATPSTPSSLSVPPSSESSSGEPLSPAPQSSVESPAPPPSVRPSPLPFACSASPSPLRAVPAPPTPLPFALFKEANTWVESLIARHLLETHKRGRRNEPPREGPSLNWDLLADGRILKRRIEGGEGDLYPSARTNVTIEFSLHTLSGYKIADNRDFNTTMMEFPFENAMPGMQIALASMRKLERAVFLLSPETGLPLDFSVDLATQRIQEIALPRQARQEAGVVPPSKTAGEASRRDEADQVLEEFTVRGGEWLAFDIKMCNIYDSYKPWWRISPDREFLKNLPVEHIPENMTHGQWLELKSDQVRDKIQDEMSSNPHSPYWDDIEPAMNDVQREKKDNYTRRLYGLDTPPDPRRDGSRGFRDSVLGRSGGMRHGCEMGDRMMGKAKHYVWRESMFNFEIVLFVREGIRAEHISWDISSRRLDIFFGGKRVFGDEFVHPVDHGEGATWTLTEAATKHPAMPLKQLHALYDSTPLDVPQRLDLADPSLDSNALRKAPIETPYDFPRPQPIGQLPDEETSYMSSVLLSTLRGELEDPKLPVHQPAMHITLPKASNWREMWGNPFKFV</sequence>
<feature type="region of interest" description="Disordered" evidence="1">
    <location>
        <begin position="420"/>
        <end position="445"/>
    </location>
</feature>
<protein>
    <submittedName>
        <fullName evidence="2">Uncharacterized protein</fullName>
    </submittedName>
</protein>
<dbReference type="OrthoDB" id="354541at2759"/>
<dbReference type="Gene3D" id="3.10.50.40">
    <property type="match status" value="1"/>
</dbReference>
<keyword evidence="3" id="KW-1185">Reference proteome</keyword>